<keyword evidence="6" id="KW-0966">Cell projection</keyword>
<dbReference type="Gene3D" id="2.30.110.10">
    <property type="entry name" value="Electron Transport, Fmn-binding Protein, Chain A"/>
    <property type="match status" value="1"/>
</dbReference>
<keyword evidence="7" id="KW-1185">Reference proteome</keyword>
<evidence type="ECO:0000313" key="7">
    <source>
        <dbReference type="Proteomes" id="UP000198694"/>
    </source>
</evidence>
<name>A0A1G8VM94_9BACI</name>
<dbReference type="InterPro" id="IPR009875">
    <property type="entry name" value="PilZ_domain"/>
</dbReference>
<dbReference type="InterPro" id="IPR012349">
    <property type="entry name" value="Split_barrel_FMN-bd"/>
</dbReference>
<keyword evidence="6" id="KW-0969">Cilium</keyword>
<keyword evidence="6" id="KW-0282">Flagellum</keyword>
<evidence type="ECO:0000259" key="5">
    <source>
        <dbReference type="Pfam" id="PF12945"/>
    </source>
</evidence>
<dbReference type="InterPro" id="IPR009926">
    <property type="entry name" value="T3SS_YcgR_PilZN"/>
</dbReference>
<feature type="domain" description="Type III secretion system flagellar brake protein YcgR PilZN" evidence="5">
    <location>
        <begin position="2"/>
        <end position="88"/>
    </location>
</feature>
<protein>
    <submittedName>
        <fullName evidence="6">C-di-GMP-binding flagellar brake protein YcgR, contains PilZNR and PilZ domains</fullName>
    </submittedName>
</protein>
<dbReference type="Pfam" id="PF07238">
    <property type="entry name" value="PilZ"/>
    <property type="match status" value="1"/>
</dbReference>
<keyword evidence="3" id="KW-0975">Bacterial flagellum</keyword>
<dbReference type="STRING" id="407036.SAMN05216243_0209"/>
<reference evidence="6 7" key="1">
    <citation type="submission" date="2016-10" db="EMBL/GenBank/DDBJ databases">
        <authorList>
            <person name="de Groot N.N."/>
        </authorList>
    </citation>
    <scope>NUCLEOTIDE SEQUENCE [LARGE SCALE GENOMIC DNA]</scope>
    <source>
        <strain evidence="6 7">CGMCC 1.6502</strain>
    </source>
</reference>
<organism evidence="6 7">
    <name type="scientific">Sediminibacillus albus</name>
    <dbReference type="NCBI Taxonomy" id="407036"/>
    <lineage>
        <taxon>Bacteria</taxon>
        <taxon>Bacillati</taxon>
        <taxon>Bacillota</taxon>
        <taxon>Bacilli</taxon>
        <taxon>Bacillales</taxon>
        <taxon>Bacillaceae</taxon>
        <taxon>Sediminibacillus</taxon>
    </lineage>
</organism>
<dbReference type="OrthoDB" id="1951449at2"/>
<dbReference type="AlphaFoldDB" id="A0A1G8VM94"/>
<dbReference type="Gene3D" id="2.40.10.220">
    <property type="entry name" value="predicted glycosyltransferase like domains"/>
    <property type="match status" value="1"/>
</dbReference>
<keyword evidence="2" id="KW-0547">Nucleotide-binding</keyword>
<gene>
    <name evidence="6" type="ORF">SAMN05216243_0209</name>
</gene>
<keyword evidence="1" id="KW-0973">c-di-GMP</keyword>
<evidence type="ECO:0000256" key="3">
    <source>
        <dbReference type="ARBA" id="ARBA00023143"/>
    </source>
</evidence>
<dbReference type="Proteomes" id="UP000198694">
    <property type="component" value="Unassembled WGS sequence"/>
</dbReference>
<dbReference type="GO" id="GO:0035438">
    <property type="term" value="F:cyclic-di-GMP binding"/>
    <property type="evidence" value="ECO:0007669"/>
    <property type="project" value="InterPro"/>
</dbReference>
<sequence>MKIGTPLTLEVEKNKEIERYRCKIVERQGSFLFVDYPVHEATGRTSIFEKGTEFSASFVSSNNAVYRFDTEIKDKKNLKIPTLVLSYPGKDELERVQRREYVRIESAVDISLHDTEEEIQPFTTITHDVSGGGFSIVLPREQKIPKAKQLEAWMVLPMESGENAYISSLTQSIRIFERSEGRPPLLSMEFVDIAEKDRQVIIRYCFEKQLQARRKGLT</sequence>
<evidence type="ECO:0000259" key="4">
    <source>
        <dbReference type="Pfam" id="PF07238"/>
    </source>
</evidence>
<dbReference type="EMBL" id="FNFL01000001">
    <property type="protein sequence ID" value="SDJ67099.1"/>
    <property type="molecule type" value="Genomic_DNA"/>
</dbReference>
<accession>A0A1G8VM94</accession>
<feature type="domain" description="PilZ" evidence="4">
    <location>
        <begin position="97"/>
        <end position="207"/>
    </location>
</feature>
<dbReference type="Pfam" id="PF12945">
    <property type="entry name" value="PilZNR"/>
    <property type="match status" value="1"/>
</dbReference>
<evidence type="ECO:0000256" key="1">
    <source>
        <dbReference type="ARBA" id="ARBA00022636"/>
    </source>
</evidence>
<evidence type="ECO:0000256" key="2">
    <source>
        <dbReference type="ARBA" id="ARBA00022741"/>
    </source>
</evidence>
<dbReference type="SUPFAM" id="SSF141371">
    <property type="entry name" value="PilZ domain-like"/>
    <property type="match status" value="1"/>
</dbReference>
<proteinExistence type="predicted"/>
<dbReference type="RefSeq" id="WP_093210346.1">
    <property type="nucleotide sequence ID" value="NZ_FNFL01000001.1"/>
</dbReference>
<evidence type="ECO:0000313" key="6">
    <source>
        <dbReference type="EMBL" id="SDJ67099.1"/>
    </source>
</evidence>